<evidence type="ECO:0000256" key="1">
    <source>
        <dbReference type="SAM" id="MobiDB-lite"/>
    </source>
</evidence>
<organism evidence="2 3">
    <name type="scientific">Saccharopolyspora gregorii</name>
    <dbReference type="NCBI Taxonomy" id="33914"/>
    <lineage>
        <taxon>Bacteria</taxon>
        <taxon>Bacillati</taxon>
        <taxon>Actinomycetota</taxon>
        <taxon>Actinomycetes</taxon>
        <taxon>Pseudonocardiales</taxon>
        <taxon>Pseudonocardiaceae</taxon>
        <taxon>Saccharopolyspora</taxon>
    </lineage>
</organism>
<dbReference type="EMBL" id="BAAAYK010000038">
    <property type="protein sequence ID" value="GAA3360316.1"/>
    <property type="molecule type" value="Genomic_DNA"/>
</dbReference>
<sequence length="408" mass="44002">MGLPNEALRAARLRVASSRAPGEPMSRSELASAVSAWLWRETGKRHDLDPHLLAKWERGAVRRPTAPYRAALRAVLGAASDADLGFADSAPEPPLPPAGPDPAEHGPPAGADYVESLRGAVRQFVRMDSSLGSGEVVDAVVRRFRDAQRVLASGRYRSGVERDLEAATAELGEVAGWMLIDAQRHAEARLVNAEALMLAQIAGDTSMQWFVLSNQALASTNSGRPREALRIAQRFAEDDRLPGRVRALFDVRAARALGALGATSDAEHAFDRARVTVDDGIGGRDPAWTWWVDEQVVSAHRGLMHAAAGHPGRALPYLAKSAEEAEQVVDYQWGLYIHRANLLDALLAAGDLPEAERAAAQIAPMVGQIASIATEQVLHRAIGRTAGTPLPSTLSDILDHLRHRLPQR</sequence>
<dbReference type="InterPro" id="IPR011990">
    <property type="entry name" value="TPR-like_helical_dom_sf"/>
</dbReference>
<proteinExistence type="predicted"/>
<comment type="caution">
    <text evidence="2">The sequence shown here is derived from an EMBL/GenBank/DDBJ whole genome shotgun (WGS) entry which is preliminary data.</text>
</comment>
<name>A0ABP6RU39_9PSEU</name>
<dbReference type="Proteomes" id="UP001500483">
    <property type="component" value="Unassembled WGS sequence"/>
</dbReference>
<feature type="region of interest" description="Disordered" evidence="1">
    <location>
        <begin position="85"/>
        <end position="111"/>
    </location>
</feature>
<keyword evidence="3" id="KW-1185">Reference proteome</keyword>
<evidence type="ECO:0000313" key="3">
    <source>
        <dbReference type="Proteomes" id="UP001500483"/>
    </source>
</evidence>
<reference evidence="3" key="1">
    <citation type="journal article" date="2019" name="Int. J. Syst. Evol. Microbiol.">
        <title>The Global Catalogue of Microorganisms (GCM) 10K type strain sequencing project: providing services to taxonomists for standard genome sequencing and annotation.</title>
        <authorList>
            <consortium name="The Broad Institute Genomics Platform"/>
            <consortium name="The Broad Institute Genome Sequencing Center for Infectious Disease"/>
            <person name="Wu L."/>
            <person name="Ma J."/>
        </authorList>
    </citation>
    <scope>NUCLEOTIDE SEQUENCE [LARGE SCALE GENOMIC DNA]</scope>
    <source>
        <strain evidence="3">JCM 9687</strain>
    </source>
</reference>
<dbReference type="RefSeq" id="WP_344928623.1">
    <property type="nucleotide sequence ID" value="NZ_BAAAYK010000038.1"/>
</dbReference>
<dbReference type="Gene3D" id="1.25.40.10">
    <property type="entry name" value="Tetratricopeptide repeat domain"/>
    <property type="match status" value="1"/>
</dbReference>
<evidence type="ECO:0008006" key="4">
    <source>
        <dbReference type="Google" id="ProtNLM"/>
    </source>
</evidence>
<protein>
    <recommendedName>
        <fullName evidence="4">XRE family transcriptional regulator</fullName>
    </recommendedName>
</protein>
<feature type="compositionally biased region" description="Pro residues" evidence="1">
    <location>
        <begin position="91"/>
        <end position="100"/>
    </location>
</feature>
<evidence type="ECO:0000313" key="2">
    <source>
        <dbReference type="EMBL" id="GAA3360316.1"/>
    </source>
</evidence>
<dbReference type="SUPFAM" id="SSF48452">
    <property type="entry name" value="TPR-like"/>
    <property type="match status" value="1"/>
</dbReference>
<gene>
    <name evidence="2" type="ORF">GCM10020366_39820</name>
</gene>
<accession>A0ABP6RU39</accession>